<keyword evidence="3" id="KW-0175">Coiled coil</keyword>
<reference evidence="8 9" key="1">
    <citation type="submission" date="2019-12" db="EMBL/GenBank/DDBJ databases">
        <authorList>
            <person name="Kun Z."/>
        </authorList>
    </citation>
    <scope>NUCLEOTIDE SEQUENCE [LARGE SCALE GENOMIC DNA]</scope>
    <source>
        <strain evidence="8 9">YIM 123512</strain>
    </source>
</reference>
<evidence type="ECO:0000256" key="4">
    <source>
        <dbReference type="ARBA" id="ARBA00023143"/>
    </source>
</evidence>
<evidence type="ECO:0000259" key="7">
    <source>
        <dbReference type="Pfam" id="PF07195"/>
    </source>
</evidence>
<evidence type="ECO:0000313" key="9">
    <source>
        <dbReference type="Proteomes" id="UP000473325"/>
    </source>
</evidence>
<dbReference type="Pfam" id="PF02465">
    <property type="entry name" value="FliD_N"/>
    <property type="match status" value="1"/>
</dbReference>
<dbReference type="EMBL" id="WUEK01000001">
    <property type="protein sequence ID" value="MXG87940.1"/>
    <property type="molecule type" value="Genomic_DNA"/>
</dbReference>
<feature type="domain" description="Flagellar hook-associated protein 2 C-terminal" evidence="7">
    <location>
        <begin position="215"/>
        <end position="439"/>
    </location>
</feature>
<comment type="function">
    <text evidence="5">Required for morphogenesis and for the elongation of the flagellar filament by facilitating polymerization of the flagellin monomers at the tip of growing filament. Forms a capping structure, which prevents flagellin subunits (transported through the central channel of the flagellum) from leaking out without polymerization at the distal end.</text>
</comment>
<comment type="subunit">
    <text evidence="2 5">Homopentamer.</text>
</comment>
<organism evidence="8 9">
    <name type="scientific">Nocardioides flavescens</name>
    <dbReference type="NCBI Taxonomy" id="2691959"/>
    <lineage>
        <taxon>Bacteria</taxon>
        <taxon>Bacillati</taxon>
        <taxon>Actinomycetota</taxon>
        <taxon>Actinomycetes</taxon>
        <taxon>Propionibacteriales</taxon>
        <taxon>Nocardioidaceae</taxon>
        <taxon>Nocardioides</taxon>
    </lineage>
</organism>
<evidence type="ECO:0000256" key="2">
    <source>
        <dbReference type="ARBA" id="ARBA00011255"/>
    </source>
</evidence>
<dbReference type="PANTHER" id="PTHR30288:SF0">
    <property type="entry name" value="FLAGELLAR HOOK-ASSOCIATED PROTEIN 2"/>
    <property type="match status" value="1"/>
</dbReference>
<dbReference type="PANTHER" id="PTHR30288">
    <property type="entry name" value="FLAGELLAR CAP/ASSEMBLY PROTEIN FLID"/>
    <property type="match status" value="1"/>
</dbReference>
<keyword evidence="4 5" id="KW-0975">Bacterial flagellum</keyword>
<dbReference type="Proteomes" id="UP000473325">
    <property type="component" value="Unassembled WGS sequence"/>
</dbReference>
<name>A0A6L7EMV9_9ACTN</name>
<evidence type="ECO:0000259" key="6">
    <source>
        <dbReference type="Pfam" id="PF02465"/>
    </source>
</evidence>
<keyword evidence="8" id="KW-0969">Cilium</keyword>
<gene>
    <name evidence="8" type="primary">fliD</name>
    <name evidence="8" type="ORF">GRQ65_00060</name>
</gene>
<dbReference type="GO" id="GO:0071973">
    <property type="term" value="P:bacterial-type flagellum-dependent cell motility"/>
    <property type="evidence" value="ECO:0007669"/>
    <property type="project" value="TreeGrafter"/>
</dbReference>
<sequence length="455" mass="46018">MASSASISGLSSGLDTASLVSQFMQLEAVPQTRLKARVTTEQKVVTALQTLNTKAALVGSKAASLAKPATWDAVTASVSTTGTTPSGVSVSADSTTAGPGRFSVTVTAVAQTHQLGFTSAAALTDTVTGGSTKVTIDRFDGTPVQIDTGDGTLKGLVAAINDSANNTGLRATPVKSADGYRLIVESVATGAASDFTITAEDGSALLGGATVRAGADARIDLGSGIVATSTTNTFADLTPGVTVTLSDDAVVGSTSTVTVKQDVSKISAAIADLVASANSLISEIDTQTANSATAGASGVLAGDAMSRNLRTSVLSTLFSAVGSTTLAKVGIQSDRTGKITFDTNAFATAYAKDPAGTEALFTAGATAEQNGFAARLEKVAKAASDSTTGTITTSIASRRSGVDRLQDSIDAWDVRLAQRKETLERQFTALETALNQMNQQSSWLSGQISSLPSYS</sequence>
<dbReference type="RefSeq" id="WP_160873936.1">
    <property type="nucleotide sequence ID" value="NZ_WUEK01000001.1"/>
</dbReference>
<accession>A0A6L7EMV9</accession>
<dbReference type="InterPro" id="IPR003481">
    <property type="entry name" value="FliD_N"/>
</dbReference>
<dbReference type="GO" id="GO:0009421">
    <property type="term" value="C:bacterial-type flagellum filament cap"/>
    <property type="evidence" value="ECO:0007669"/>
    <property type="project" value="InterPro"/>
</dbReference>
<feature type="domain" description="Flagellar hook-associated protein 2 N-terminal" evidence="6">
    <location>
        <begin position="12"/>
        <end position="113"/>
    </location>
</feature>
<protein>
    <recommendedName>
        <fullName evidence="5">Flagellar hook-associated protein 2</fullName>
        <shortName evidence="5">HAP2</shortName>
    </recommendedName>
    <alternativeName>
        <fullName evidence="5">Flagellar cap protein</fullName>
    </alternativeName>
</protein>
<comment type="subcellular location">
    <subcellularLocation>
        <location evidence="5">Secreted</location>
    </subcellularLocation>
    <subcellularLocation>
        <location evidence="5">Bacterial flagellum</location>
    </subcellularLocation>
</comment>
<evidence type="ECO:0000256" key="3">
    <source>
        <dbReference type="ARBA" id="ARBA00023054"/>
    </source>
</evidence>
<evidence type="ECO:0000256" key="5">
    <source>
        <dbReference type="RuleBase" id="RU362066"/>
    </source>
</evidence>
<evidence type="ECO:0000313" key="8">
    <source>
        <dbReference type="EMBL" id="MXG87940.1"/>
    </source>
</evidence>
<keyword evidence="5" id="KW-0964">Secreted</keyword>
<keyword evidence="9" id="KW-1185">Reference proteome</keyword>
<comment type="caution">
    <text evidence="8">The sequence shown here is derived from an EMBL/GenBank/DDBJ whole genome shotgun (WGS) entry which is preliminary data.</text>
</comment>
<dbReference type="GO" id="GO:0005576">
    <property type="term" value="C:extracellular region"/>
    <property type="evidence" value="ECO:0007669"/>
    <property type="project" value="UniProtKB-SubCell"/>
</dbReference>
<proteinExistence type="inferred from homology"/>
<dbReference type="Pfam" id="PF07195">
    <property type="entry name" value="FliD_C"/>
    <property type="match status" value="1"/>
</dbReference>
<dbReference type="GO" id="GO:0007155">
    <property type="term" value="P:cell adhesion"/>
    <property type="evidence" value="ECO:0007669"/>
    <property type="project" value="InterPro"/>
</dbReference>
<dbReference type="InterPro" id="IPR040026">
    <property type="entry name" value="FliD"/>
</dbReference>
<evidence type="ECO:0000256" key="1">
    <source>
        <dbReference type="ARBA" id="ARBA00009764"/>
    </source>
</evidence>
<comment type="similarity">
    <text evidence="1 5">Belongs to the FliD family.</text>
</comment>
<dbReference type="AlphaFoldDB" id="A0A6L7EMV9"/>
<dbReference type="GO" id="GO:0009424">
    <property type="term" value="C:bacterial-type flagellum hook"/>
    <property type="evidence" value="ECO:0007669"/>
    <property type="project" value="UniProtKB-UniRule"/>
</dbReference>
<dbReference type="InterPro" id="IPR010809">
    <property type="entry name" value="FliD_C"/>
</dbReference>
<keyword evidence="8" id="KW-0282">Flagellum</keyword>
<keyword evidence="8" id="KW-0966">Cell projection</keyword>